<proteinExistence type="predicted"/>
<dbReference type="InterPro" id="IPR003741">
    <property type="entry name" value="LUD_dom"/>
</dbReference>
<feature type="domain" description="LUD" evidence="2">
    <location>
        <begin position="45"/>
        <end position="217"/>
    </location>
</feature>
<comment type="caution">
    <text evidence="3">The sequence shown here is derived from an EMBL/GenBank/DDBJ whole genome shotgun (WGS) entry which is preliminary data.</text>
</comment>
<evidence type="ECO:0000256" key="1">
    <source>
        <dbReference type="SAM" id="MobiDB-lite"/>
    </source>
</evidence>
<dbReference type="PANTHER" id="PTHR43682">
    <property type="entry name" value="LACTATE UTILIZATION PROTEIN C"/>
    <property type="match status" value="1"/>
</dbReference>
<dbReference type="Gene3D" id="3.40.50.10420">
    <property type="entry name" value="NagB/RpiA/CoA transferase-like"/>
    <property type="match status" value="1"/>
</dbReference>
<protein>
    <submittedName>
        <fullName evidence="3">L-lactate dehydrogenase complex protein LldG</fullName>
    </submittedName>
</protein>
<dbReference type="Pfam" id="PF02589">
    <property type="entry name" value="LUD_dom"/>
    <property type="match status" value="1"/>
</dbReference>
<sequence>MSSRDEILATLRAARNASQSAAPSTEVPRDYRLEGDDSPGSASVLAEFVEKLEDYNVEVHRITADAIPETISSVLDARGAESVVVPAGLDAAWKEAAGKGERLLRVDSVEHPLSKDELDATHAVVTASRTAVSLSGTIILDGEPDQGRRIITLLPDLHLCVVNASTVQATVPQAVSIIGENPTRPTTWIAGGSATSDIELVRVDGVHGPRSLVVLLVEDL</sequence>
<organism evidence="3 4">
    <name type="scientific">Schaalia hyovaginalis</name>
    <dbReference type="NCBI Taxonomy" id="29316"/>
    <lineage>
        <taxon>Bacteria</taxon>
        <taxon>Bacillati</taxon>
        <taxon>Actinomycetota</taxon>
        <taxon>Actinomycetes</taxon>
        <taxon>Actinomycetales</taxon>
        <taxon>Actinomycetaceae</taxon>
        <taxon>Schaalia</taxon>
    </lineage>
</organism>
<dbReference type="PANTHER" id="PTHR43682:SF1">
    <property type="entry name" value="LACTATE UTILIZATION PROTEIN C"/>
    <property type="match status" value="1"/>
</dbReference>
<keyword evidence="4" id="KW-1185">Reference proteome</keyword>
<dbReference type="SUPFAM" id="SSF100950">
    <property type="entry name" value="NagB/RpiA/CoA transferase-like"/>
    <property type="match status" value="1"/>
</dbReference>
<feature type="region of interest" description="Disordered" evidence="1">
    <location>
        <begin position="14"/>
        <end position="38"/>
    </location>
</feature>
<evidence type="ECO:0000313" key="4">
    <source>
        <dbReference type="Proteomes" id="UP000617426"/>
    </source>
</evidence>
<dbReference type="EMBL" id="JACHMK010000001">
    <property type="protein sequence ID" value="MBB6335491.1"/>
    <property type="molecule type" value="Genomic_DNA"/>
</dbReference>
<reference evidence="3" key="1">
    <citation type="submission" date="2020-08" db="EMBL/GenBank/DDBJ databases">
        <title>Sequencing the genomes of 1000 actinobacteria strains.</title>
        <authorList>
            <person name="Klenk H.-P."/>
        </authorList>
    </citation>
    <scope>NUCLEOTIDE SEQUENCE</scope>
    <source>
        <strain evidence="3">DSM 10695</strain>
    </source>
</reference>
<gene>
    <name evidence="3" type="ORF">HD592_002056</name>
</gene>
<dbReference type="Proteomes" id="UP000617426">
    <property type="component" value="Unassembled WGS sequence"/>
</dbReference>
<evidence type="ECO:0000259" key="2">
    <source>
        <dbReference type="Pfam" id="PF02589"/>
    </source>
</evidence>
<dbReference type="InterPro" id="IPR024185">
    <property type="entry name" value="FTHF_cligase-like_sf"/>
</dbReference>
<dbReference type="InterPro" id="IPR037171">
    <property type="entry name" value="NagB/RpiA_transferase-like"/>
</dbReference>
<dbReference type="RefSeq" id="WP_184453883.1">
    <property type="nucleotide sequence ID" value="NZ_JACHMK010000001.1"/>
</dbReference>
<accession>A0A923E8H9</accession>
<dbReference type="AlphaFoldDB" id="A0A923E8H9"/>
<name>A0A923E8H9_9ACTO</name>
<evidence type="ECO:0000313" key="3">
    <source>
        <dbReference type="EMBL" id="MBB6335491.1"/>
    </source>
</evidence>